<dbReference type="EC" id="4.2.1.17" evidence="3"/>
<dbReference type="EMBL" id="CP027169">
    <property type="protein sequence ID" value="AVK06476.1"/>
    <property type="molecule type" value="Genomic_DNA"/>
</dbReference>
<dbReference type="PANTHER" id="PTHR43802:SF1">
    <property type="entry name" value="IP11341P-RELATED"/>
    <property type="match status" value="1"/>
</dbReference>
<evidence type="ECO:0000313" key="4">
    <source>
        <dbReference type="Proteomes" id="UP000238390"/>
    </source>
</evidence>
<dbReference type="RefSeq" id="WP_012076512.1">
    <property type="nucleotide sequence ID" value="NZ_CP027169.1"/>
</dbReference>
<name>A0A2R3IX17_9PSED</name>
<dbReference type="NCBIfam" id="NF006128">
    <property type="entry name" value="PRK08272.1"/>
    <property type="match status" value="1"/>
</dbReference>
<dbReference type="InterPro" id="IPR029045">
    <property type="entry name" value="ClpP/crotonase-like_dom_sf"/>
</dbReference>
<keyword evidence="3" id="KW-0456">Lyase</keyword>
<proteinExistence type="inferred from homology"/>
<accession>A0A2R3IX17</accession>
<dbReference type="Gene3D" id="3.90.226.10">
    <property type="entry name" value="2-enoyl-CoA Hydratase, Chain A, domain 1"/>
    <property type="match status" value="1"/>
</dbReference>
<dbReference type="Pfam" id="PF00378">
    <property type="entry name" value="ECH_1"/>
    <property type="match status" value="1"/>
</dbReference>
<keyword evidence="4" id="KW-1185">Reference proteome</keyword>
<gene>
    <name evidence="3" type="primary">echA4</name>
    <name evidence="3" type="ORF">CSB93_5311</name>
</gene>
<comment type="similarity">
    <text evidence="1 2">Belongs to the enoyl-CoA hydratase/isomerase family.</text>
</comment>
<dbReference type="PANTHER" id="PTHR43802">
    <property type="entry name" value="ENOYL-COA HYDRATASE"/>
    <property type="match status" value="1"/>
</dbReference>
<sequence>MPTFATVKIELDPQSPRIARLLLNRPERLNAITDQTPRDIRAAVEWAEAHDEVHVIVVEGAGKGFCGGYDLAASAERMLEHPCQQESSPWDPMLDYACMKRNTEDFMSLWRCSKPTIAKVHGHAVAGGSDIALSCDLLVMAEDARIGYMPTRVWGCPTTAMWTFRLGFARAKQLMFTGDVLDGATAAAWGLANLAVPAEELEAATLKLAERIAGVPRSHLAMHKMVVNQVMLNMGLEQTQSLATLFDGITRHNPEGVWFRRYAQAEGFKAAVEWRDSGRPIPEREEARELIRDLEARLKP</sequence>
<dbReference type="InterPro" id="IPR018376">
    <property type="entry name" value="Enoyl-CoA_hyd/isom_CS"/>
</dbReference>
<dbReference type="PROSITE" id="PS00166">
    <property type="entry name" value="ENOYL_COA_HYDRATASE"/>
    <property type="match status" value="1"/>
</dbReference>
<dbReference type="AlphaFoldDB" id="A0A2R3IX17"/>
<dbReference type="CDD" id="cd06558">
    <property type="entry name" value="crotonase-like"/>
    <property type="match status" value="1"/>
</dbReference>
<evidence type="ECO:0000256" key="2">
    <source>
        <dbReference type="RuleBase" id="RU003707"/>
    </source>
</evidence>
<dbReference type="SUPFAM" id="SSF52096">
    <property type="entry name" value="ClpP/crotonase"/>
    <property type="match status" value="1"/>
</dbReference>
<evidence type="ECO:0000313" key="3">
    <source>
        <dbReference type="EMBL" id="AVK06476.1"/>
    </source>
</evidence>
<dbReference type="Proteomes" id="UP000238390">
    <property type="component" value="Chromosome"/>
</dbReference>
<dbReference type="GO" id="GO:0004300">
    <property type="term" value="F:enoyl-CoA hydratase activity"/>
    <property type="evidence" value="ECO:0007669"/>
    <property type="project" value="UniProtKB-EC"/>
</dbReference>
<reference evidence="3 4" key="1">
    <citation type="submission" date="2018-02" db="EMBL/GenBank/DDBJ databases">
        <title>FDA/CDC Antimicrobial Resistant Isolate Bank Genome Sequencing.</title>
        <authorList>
            <person name="Benahmed F.H."/>
            <person name="Lutgring J.D."/>
            <person name="Yoo B."/>
            <person name="Machado M."/>
            <person name="Brown A."/>
            <person name="McAllister G."/>
            <person name="Perry A."/>
            <person name="Halpin A.L."/>
            <person name="Vavikolanu K."/>
            <person name="Ott S."/>
            <person name="Zhao X."/>
            <person name="Tallon L.J."/>
            <person name="Sadzewicz L."/>
            <person name="Aluvathingal J."/>
            <person name="Nadendla S."/>
            <person name="Voskania-kordi A."/>
            <person name="Simonyan V."/>
            <person name="Patel J."/>
            <person name="Shawar R.M."/>
        </authorList>
    </citation>
    <scope>NUCLEOTIDE SEQUENCE [LARGE SCALE GENOMIC DNA]</scope>
    <source>
        <strain evidence="3 4">AR_0356</strain>
    </source>
</reference>
<protein>
    <submittedName>
        <fullName evidence="3">Enoyl-CoA hydratase</fullName>
        <ecNumber evidence="3">4.2.1.17</ecNumber>
    </submittedName>
</protein>
<evidence type="ECO:0000256" key="1">
    <source>
        <dbReference type="ARBA" id="ARBA00005254"/>
    </source>
</evidence>
<dbReference type="InterPro" id="IPR001753">
    <property type="entry name" value="Enoyl-CoA_hydra/iso"/>
</dbReference>
<organism evidence="3 4">
    <name type="scientific">Pseudomonas paraeruginosa</name>
    <dbReference type="NCBI Taxonomy" id="2994495"/>
    <lineage>
        <taxon>Bacteria</taxon>
        <taxon>Pseudomonadati</taxon>
        <taxon>Pseudomonadota</taxon>
        <taxon>Gammaproteobacteria</taxon>
        <taxon>Pseudomonadales</taxon>
        <taxon>Pseudomonadaceae</taxon>
        <taxon>Pseudomonas</taxon>
    </lineage>
</organism>